<comment type="similarity">
    <text evidence="7">Belongs to the Leviviricetes maturation protein family.</text>
</comment>
<dbReference type="Pfam" id="PF03863">
    <property type="entry name" value="Phage_mat-A"/>
    <property type="match status" value="1"/>
</dbReference>
<evidence type="ECO:0000256" key="7">
    <source>
        <dbReference type="ARBA" id="ARBA00035110"/>
    </source>
</evidence>
<dbReference type="InterPro" id="IPR005563">
    <property type="entry name" value="A_protein"/>
</dbReference>
<evidence type="ECO:0000256" key="6">
    <source>
        <dbReference type="ARBA" id="ARBA00023296"/>
    </source>
</evidence>
<accession>A0A8S5L1I0</accession>
<keyword evidence="5" id="KW-1175">Viral attachment to host cell pilus</keyword>
<sequence>MTKRGTASNKRHIPSGTDTANSWGIRTSYTFNSSTIVSGVDHPVPHSQTRYFAEKRKPVSGKAPMVNGWRAPTGFQGFVAKLRPGGAFDYSGNGTILRHYGGMGYSFKSTDFYYGCLTQANQIPRTSTNLVNRAQVECVNKIKEDSANLAESLATLDQTLGMLAGSVIRLSRAIHYARRGQWKRSADVVFGSKGSPNYVPRTFGEYSTGVSQHWLEYIYGWRPLIQDIMFLLELAKQQNRDTNKIITVTRRLEESDPLPSLVTSGAATCYMSGERTNGVFVRCDCTLSSPALFLLDQLGLVNPLLLAWELIPYSFLIDWILPIGHVLQALTASFGVSFKGMSTTTYTRMALHQEWSNYSAAWGGTPIKCDIHTKCWKRVTFTSFPLPRLYYKSPFTSLTRLATALALLTSRR</sequence>
<dbReference type="GeneID" id="80398348"/>
<evidence type="ECO:0000256" key="5">
    <source>
        <dbReference type="ARBA" id="ARBA00023104"/>
    </source>
</evidence>
<keyword evidence="9" id="KW-1185">Reference proteome</keyword>
<name>A0A8S5L1I0_9VIRU</name>
<keyword evidence="2" id="KW-0945">Host-virus interaction</keyword>
<evidence type="ECO:0000256" key="4">
    <source>
        <dbReference type="ARBA" id="ARBA00022844"/>
    </source>
</evidence>
<comment type="subcellular location">
    <subcellularLocation>
        <location evidence="1">Virion</location>
    </subcellularLocation>
</comment>
<protein>
    <submittedName>
        <fullName evidence="8">Maturation protein</fullName>
    </submittedName>
</protein>
<reference evidence="8" key="1">
    <citation type="submission" date="2020-09" db="EMBL/GenBank/DDBJ databases">
        <title>Leviviricetes taxonomy.</title>
        <authorList>
            <person name="Stockdale S.R."/>
            <person name="Callanan J."/>
            <person name="Adriaenssens E.M."/>
            <person name="Kuhn J.H."/>
            <person name="Rumnieks J."/>
            <person name="Shkoporov A."/>
            <person name="Draper L.A."/>
            <person name="Ross P."/>
            <person name="Hill C."/>
        </authorList>
    </citation>
    <scope>NUCLEOTIDE SEQUENCE</scope>
</reference>
<proteinExistence type="inferred from homology"/>
<dbReference type="GO" id="GO:0044423">
    <property type="term" value="C:virion component"/>
    <property type="evidence" value="ECO:0007669"/>
    <property type="project" value="UniProtKB-KW"/>
</dbReference>
<keyword evidence="4" id="KW-0946">Virion</keyword>
<dbReference type="GO" id="GO:0039666">
    <property type="term" value="P:virion attachment to host cell pilus"/>
    <property type="evidence" value="ECO:0007669"/>
    <property type="project" value="UniProtKB-KW"/>
</dbReference>
<dbReference type="RefSeq" id="YP_010769354.1">
    <property type="nucleotide sequence ID" value="NC_073949.1"/>
</dbReference>
<evidence type="ECO:0000313" key="8">
    <source>
        <dbReference type="EMBL" id="DAD50962.1"/>
    </source>
</evidence>
<evidence type="ECO:0000313" key="9">
    <source>
        <dbReference type="Proteomes" id="UP000680320"/>
    </source>
</evidence>
<evidence type="ECO:0000256" key="1">
    <source>
        <dbReference type="ARBA" id="ARBA00004328"/>
    </source>
</evidence>
<gene>
    <name evidence="8" type="primary">SRR6255746_4_1</name>
</gene>
<dbReference type="KEGG" id="vg:80398348"/>
<keyword evidence="3" id="KW-1161">Viral attachment to host cell</keyword>
<dbReference type="Proteomes" id="UP000680320">
    <property type="component" value="Segment"/>
</dbReference>
<dbReference type="EMBL" id="BK013677">
    <property type="protein sequence ID" value="DAD50962.1"/>
    <property type="molecule type" value="Genomic_RNA"/>
</dbReference>
<organism evidence="8 9">
    <name type="scientific">ssRNA phage SRR6255746_4</name>
    <dbReference type="NCBI Taxonomy" id="2786506"/>
    <lineage>
        <taxon>Viruses</taxon>
        <taxon>Riboviria</taxon>
        <taxon>Orthornavirae</taxon>
        <taxon>Lenarviricota</taxon>
        <taxon>Leviviricetes</taxon>
        <taxon>Norzivirales</taxon>
        <taxon>Fiersviridae</taxon>
        <taxon>Mintuvirus</taxon>
        <taxon>Mintuvirus pelovicinum</taxon>
        <taxon>Glincaevirus pelovicinum</taxon>
    </lineage>
</organism>
<evidence type="ECO:0000256" key="2">
    <source>
        <dbReference type="ARBA" id="ARBA00022581"/>
    </source>
</evidence>
<evidence type="ECO:0000256" key="3">
    <source>
        <dbReference type="ARBA" id="ARBA00022804"/>
    </source>
</evidence>
<keyword evidence="6" id="KW-1160">Virus entry into host cell</keyword>